<gene>
    <name evidence="9" type="ORF">IV66_GL000237</name>
</gene>
<dbReference type="InterPro" id="IPR011023">
    <property type="entry name" value="Nop2p"/>
</dbReference>
<dbReference type="PANTHER" id="PTHR22807:SF30">
    <property type="entry name" value="28S RRNA (CYTOSINE(4447)-C(5))-METHYLTRANSFERASE-RELATED"/>
    <property type="match status" value="1"/>
</dbReference>
<dbReference type="InterPro" id="IPR023267">
    <property type="entry name" value="RCMT"/>
</dbReference>
<dbReference type="EMBL" id="JQCN01000001">
    <property type="protein sequence ID" value="KRO02810.1"/>
    <property type="molecule type" value="Genomic_DNA"/>
</dbReference>
<dbReference type="PROSITE" id="PS51686">
    <property type="entry name" value="SAM_MT_RSMB_NOP"/>
    <property type="match status" value="1"/>
</dbReference>
<evidence type="ECO:0000313" key="9">
    <source>
        <dbReference type="EMBL" id="KRO02810.1"/>
    </source>
</evidence>
<keyword evidence="4 6" id="KW-0949">S-adenosyl-L-methionine</keyword>
<name>A0A0R2LWS7_9LACO</name>
<proteinExistence type="inferred from homology"/>
<keyword evidence="2 6" id="KW-0489">Methyltransferase</keyword>
<dbReference type="InterPro" id="IPR001678">
    <property type="entry name" value="MeTrfase_RsmB-F_NOP2_dom"/>
</dbReference>
<dbReference type="NCBIfam" id="TIGR00446">
    <property type="entry name" value="nop2p"/>
    <property type="match status" value="1"/>
</dbReference>
<dbReference type="PATRIC" id="fig|449659.4.peg.235"/>
<dbReference type="InterPro" id="IPR029063">
    <property type="entry name" value="SAM-dependent_MTases_sf"/>
</dbReference>
<dbReference type="InterPro" id="IPR031341">
    <property type="entry name" value="Methyltr_RsmF_N"/>
</dbReference>
<evidence type="ECO:0000256" key="5">
    <source>
        <dbReference type="ARBA" id="ARBA00022884"/>
    </source>
</evidence>
<dbReference type="RefSeq" id="WP_017868216.1">
    <property type="nucleotide sequence ID" value="NZ_BJYB01000001.1"/>
</dbReference>
<dbReference type="PANTHER" id="PTHR22807">
    <property type="entry name" value="NOP2 YEAST -RELATED NOL1/NOP2/FMU SUN DOMAIN-CONTAINING"/>
    <property type="match status" value="1"/>
</dbReference>
<feature type="binding site" evidence="6">
    <location>
        <position position="127"/>
    </location>
    <ligand>
        <name>S-adenosyl-L-methionine</name>
        <dbReference type="ChEBI" id="CHEBI:59789"/>
    </ligand>
</feature>
<feature type="binding site" evidence="6">
    <location>
        <begin position="103"/>
        <end position="109"/>
    </location>
    <ligand>
        <name>S-adenosyl-L-methionine</name>
        <dbReference type="ChEBI" id="CHEBI:59789"/>
    </ligand>
</feature>
<dbReference type="OrthoDB" id="9810297at2"/>
<dbReference type="InterPro" id="IPR049560">
    <property type="entry name" value="MeTrfase_RsmB-F_NOP2_cat"/>
</dbReference>
<dbReference type="SUPFAM" id="SSF53335">
    <property type="entry name" value="S-adenosyl-L-methionine-dependent methyltransferases"/>
    <property type="match status" value="1"/>
</dbReference>
<keyword evidence="1" id="KW-0963">Cytoplasm</keyword>
<protein>
    <submittedName>
        <fullName evidence="9">23S rRNA m(5)C methyltransferase</fullName>
    </submittedName>
</protein>
<evidence type="ECO:0000256" key="4">
    <source>
        <dbReference type="ARBA" id="ARBA00022691"/>
    </source>
</evidence>
<dbReference type="Proteomes" id="UP000051886">
    <property type="component" value="Unassembled WGS sequence"/>
</dbReference>
<dbReference type="GO" id="GO:0003723">
    <property type="term" value="F:RNA binding"/>
    <property type="evidence" value="ECO:0007669"/>
    <property type="project" value="UniProtKB-UniRule"/>
</dbReference>
<dbReference type="GO" id="GO:0006396">
    <property type="term" value="P:RNA processing"/>
    <property type="evidence" value="ECO:0007669"/>
    <property type="project" value="InterPro"/>
</dbReference>
<dbReference type="PRINTS" id="PR02008">
    <property type="entry name" value="RCMTFAMILY"/>
</dbReference>
<dbReference type="GO" id="GO:0008757">
    <property type="term" value="F:S-adenosylmethionine-dependent methyltransferase activity"/>
    <property type="evidence" value="ECO:0007669"/>
    <property type="project" value="InterPro"/>
</dbReference>
<evidence type="ECO:0000256" key="7">
    <source>
        <dbReference type="SAM" id="MobiDB-lite"/>
    </source>
</evidence>
<dbReference type="InterPro" id="IPR027391">
    <property type="entry name" value="Nol1_Nop2_Fmu_2"/>
</dbReference>
<dbReference type="Gene3D" id="3.30.70.1170">
    <property type="entry name" value="Sun protein, domain 3"/>
    <property type="match status" value="1"/>
</dbReference>
<keyword evidence="10" id="KW-1185">Reference proteome</keyword>
<feature type="active site" description="Nucleophile" evidence="6">
    <location>
        <position position="225"/>
    </location>
</feature>
<dbReference type="Pfam" id="PF01189">
    <property type="entry name" value="Methyltr_RsmB-F"/>
    <property type="match status" value="1"/>
</dbReference>
<keyword evidence="3 6" id="KW-0808">Transferase</keyword>
<sequence>MKLPQDFVVKYGQLLGDKSDDFFASFDQPSEKGFRINPLKDNPKKIQYSLKKPVEYTRTGYYGNVSGKSLEHQSGYVYSQDLSAMYVAENVTISADSKILDLCAAPGGKSTQVASLMNNNGLLVSNEINHSRAKILVENVERIGARNVIILNESPAKLENVFKGYFDQILVDAPCSGEGMFRKDNNATSYWSKDYPQQCALRQKEILASAYQMLAPGGSIVYSTCTFSPEEDEQIIAWLVEQYPTLQIQLVKKYQGMDAGQPGFANGNPNLSKTVRLWPHRFRGDGHFIAKLTNLTDEVETKKPKKKNKNKRQRQTKNLTDEQSKLWKEFARDLTSELRFNDRDLRCYGGHLYFYHHEWPDISQLKFMRPGLLLGEFKKKRFEPAYTLALALQPQEFAQTLSFSKTEWATYVHGDTVQIHNEVPNGWKLLLCDGKPFAFGKVVNKTVKNFFPKGLRFSQ</sequence>
<feature type="region of interest" description="Disordered" evidence="7">
    <location>
        <begin position="299"/>
        <end position="320"/>
    </location>
</feature>
<evidence type="ECO:0000259" key="8">
    <source>
        <dbReference type="PROSITE" id="PS51686"/>
    </source>
</evidence>
<evidence type="ECO:0000256" key="1">
    <source>
        <dbReference type="ARBA" id="ARBA00022490"/>
    </source>
</evidence>
<feature type="binding site" evidence="6">
    <location>
        <position position="172"/>
    </location>
    <ligand>
        <name>S-adenosyl-L-methionine</name>
        <dbReference type="ChEBI" id="CHEBI:59789"/>
    </ligand>
</feature>
<feature type="compositionally biased region" description="Basic residues" evidence="7">
    <location>
        <begin position="303"/>
        <end position="315"/>
    </location>
</feature>
<comment type="caution">
    <text evidence="9">The sequence shown here is derived from an EMBL/GenBank/DDBJ whole genome shotgun (WGS) entry which is preliminary data.</text>
</comment>
<comment type="caution">
    <text evidence="6">Lacks conserved residue(s) required for the propagation of feature annotation.</text>
</comment>
<keyword evidence="5 6" id="KW-0694">RNA-binding</keyword>
<reference evidence="9 10" key="1">
    <citation type="journal article" date="2015" name="Genome Announc.">
        <title>Expanding the biotechnology potential of lactobacilli through comparative genomics of 213 strains and associated genera.</title>
        <authorList>
            <person name="Sun Z."/>
            <person name="Harris H.M."/>
            <person name="McCann A."/>
            <person name="Guo C."/>
            <person name="Argimon S."/>
            <person name="Zhang W."/>
            <person name="Yang X."/>
            <person name="Jeffery I.B."/>
            <person name="Cooney J.C."/>
            <person name="Kagawa T.F."/>
            <person name="Liu W."/>
            <person name="Song Y."/>
            <person name="Salvetti E."/>
            <person name="Wrobel A."/>
            <person name="Rasinkangas P."/>
            <person name="Parkhill J."/>
            <person name="Rea M.C."/>
            <person name="O'Sullivan O."/>
            <person name="Ritari J."/>
            <person name="Douillard F.P."/>
            <person name="Paul Ross R."/>
            <person name="Yang R."/>
            <person name="Briner A.E."/>
            <person name="Felis G.E."/>
            <person name="de Vos W.M."/>
            <person name="Barrangou R."/>
            <person name="Klaenhammer T.R."/>
            <person name="Caufield P.W."/>
            <person name="Cui Y."/>
            <person name="Zhang H."/>
            <person name="O'Toole P.W."/>
        </authorList>
    </citation>
    <scope>NUCLEOTIDE SEQUENCE [LARGE SCALE GENOMIC DNA]</scope>
    <source>
        <strain evidence="9 10">NBRC 103219</strain>
    </source>
</reference>
<dbReference type="Gene3D" id="2.30.130.60">
    <property type="match status" value="1"/>
</dbReference>
<organism evidence="9 10">
    <name type="scientific">Ligilactobacillus pobuzihii</name>
    <dbReference type="NCBI Taxonomy" id="449659"/>
    <lineage>
        <taxon>Bacteria</taxon>
        <taxon>Bacillati</taxon>
        <taxon>Bacillota</taxon>
        <taxon>Bacilli</taxon>
        <taxon>Lactobacillales</taxon>
        <taxon>Lactobacillaceae</taxon>
        <taxon>Ligilactobacillus</taxon>
    </lineage>
</organism>
<evidence type="ECO:0000256" key="2">
    <source>
        <dbReference type="ARBA" id="ARBA00022603"/>
    </source>
</evidence>
<dbReference type="Gene3D" id="3.40.50.150">
    <property type="entry name" value="Vaccinia Virus protein VP39"/>
    <property type="match status" value="1"/>
</dbReference>
<evidence type="ECO:0000256" key="3">
    <source>
        <dbReference type="ARBA" id="ARBA00022679"/>
    </source>
</evidence>
<dbReference type="CDD" id="cd02440">
    <property type="entry name" value="AdoMet_MTases"/>
    <property type="match status" value="1"/>
</dbReference>
<feature type="domain" description="SAM-dependent MTase RsmB/NOP-type" evidence="8">
    <location>
        <begin position="1"/>
        <end position="295"/>
    </location>
</feature>
<dbReference type="GO" id="GO:0008173">
    <property type="term" value="F:RNA methyltransferase activity"/>
    <property type="evidence" value="ECO:0007669"/>
    <property type="project" value="InterPro"/>
</dbReference>
<dbReference type="GO" id="GO:0001510">
    <property type="term" value="P:RNA methylation"/>
    <property type="evidence" value="ECO:0007669"/>
    <property type="project" value="InterPro"/>
</dbReference>
<evidence type="ECO:0000256" key="6">
    <source>
        <dbReference type="PROSITE-ProRule" id="PRU01023"/>
    </source>
</evidence>
<evidence type="ECO:0000313" key="10">
    <source>
        <dbReference type="Proteomes" id="UP000051886"/>
    </source>
</evidence>
<dbReference type="CDD" id="cd21147">
    <property type="entry name" value="RsmF_methylt_CTD1"/>
    <property type="match status" value="1"/>
</dbReference>
<comment type="similarity">
    <text evidence="6">Belongs to the class I-like SAM-binding methyltransferase superfamily. RsmB/NOP family.</text>
</comment>
<dbReference type="Pfam" id="PF17126">
    <property type="entry name" value="RsmF_methylt_CI"/>
    <property type="match status" value="1"/>
</dbReference>
<dbReference type="Pfam" id="PF13636">
    <property type="entry name" value="Methyltranf_PUA"/>
    <property type="match status" value="1"/>
</dbReference>
<dbReference type="AlphaFoldDB" id="A0A0R2LWS7"/>
<dbReference type="Pfam" id="PF17125">
    <property type="entry name" value="Methyltr_RsmF_N"/>
    <property type="match status" value="1"/>
</dbReference>
<dbReference type="STRING" id="449659.IV66_GL000237"/>
<accession>A0A0R2LWS7</accession>
<dbReference type="InterPro" id="IPR031340">
    <property type="entry name" value="RsmF_methylt_CI"/>
</dbReference>